<dbReference type="AlphaFoldDB" id="A0A9X2DBT5"/>
<protein>
    <submittedName>
        <fullName evidence="2">Uncharacterized protein</fullName>
    </submittedName>
</protein>
<feature type="compositionally biased region" description="Acidic residues" evidence="1">
    <location>
        <begin position="12"/>
        <end position="52"/>
    </location>
</feature>
<dbReference type="RefSeq" id="WP_250056316.1">
    <property type="nucleotide sequence ID" value="NZ_JAMJPH010000028.1"/>
</dbReference>
<feature type="region of interest" description="Disordered" evidence="1">
    <location>
        <begin position="1"/>
        <end position="52"/>
    </location>
</feature>
<dbReference type="Proteomes" id="UP001139485">
    <property type="component" value="Unassembled WGS sequence"/>
</dbReference>
<feature type="compositionally biased region" description="Basic and acidic residues" evidence="1">
    <location>
        <begin position="1"/>
        <end position="10"/>
    </location>
</feature>
<dbReference type="EMBL" id="JAMOIL010000046">
    <property type="protein sequence ID" value="MCM0622729.1"/>
    <property type="molecule type" value="Genomic_DNA"/>
</dbReference>
<proteinExistence type="predicted"/>
<accession>A0A9X2DBT5</accession>
<reference evidence="2" key="1">
    <citation type="submission" date="2022-05" db="EMBL/GenBank/DDBJ databases">
        <authorList>
            <person name="Tuo L."/>
        </authorList>
    </citation>
    <scope>NUCLEOTIDE SEQUENCE</scope>
    <source>
        <strain evidence="2">BSK12Z-4</strain>
    </source>
</reference>
<comment type="caution">
    <text evidence="2">The sequence shown here is derived from an EMBL/GenBank/DDBJ whole genome shotgun (WGS) entry which is preliminary data.</text>
</comment>
<evidence type="ECO:0000256" key="1">
    <source>
        <dbReference type="SAM" id="MobiDB-lite"/>
    </source>
</evidence>
<sequence>MSRDGEHLDSNETPEVEPDTTSDPSLDDENGSDWADEGGATEEGPATDEDAS</sequence>
<name>A0A9X2DBT5_9ACTN</name>
<evidence type="ECO:0000313" key="2">
    <source>
        <dbReference type="EMBL" id="MCM0622729.1"/>
    </source>
</evidence>
<evidence type="ECO:0000313" key="3">
    <source>
        <dbReference type="Proteomes" id="UP001139485"/>
    </source>
</evidence>
<gene>
    <name evidence="2" type="ORF">M8330_20775</name>
</gene>
<organism evidence="2 3">
    <name type="scientific">Nocardioides bruguierae</name>
    <dbReference type="NCBI Taxonomy" id="2945102"/>
    <lineage>
        <taxon>Bacteria</taxon>
        <taxon>Bacillati</taxon>
        <taxon>Actinomycetota</taxon>
        <taxon>Actinomycetes</taxon>
        <taxon>Propionibacteriales</taxon>
        <taxon>Nocardioidaceae</taxon>
        <taxon>Nocardioides</taxon>
    </lineage>
</organism>
<keyword evidence="3" id="KW-1185">Reference proteome</keyword>